<dbReference type="GO" id="GO:0046961">
    <property type="term" value="F:proton-transporting ATPase activity, rotational mechanism"/>
    <property type="evidence" value="ECO:0007669"/>
    <property type="project" value="InterPro"/>
</dbReference>
<evidence type="ECO:0000256" key="3">
    <source>
        <dbReference type="ARBA" id="ARBA00023065"/>
    </source>
</evidence>
<protein>
    <submittedName>
        <fullName evidence="4">V-type atp synthase subunit e</fullName>
        <ecNumber evidence="4">3.6.3.14</ecNumber>
    </submittedName>
</protein>
<dbReference type="InterPro" id="IPR002842">
    <property type="entry name" value="ATPase_V1_Esu"/>
</dbReference>
<dbReference type="PANTHER" id="PTHR45715">
    <property type="entry name" value="ATPASE H+-TRANSPORTING V1 SUBUNIT E1A-RELATED"/>
    <property type="match status" value="1"/>
</dbReference>
<organism evidence="4">
    <name type="scientific">hydrocarbon metagenome</name>
    <dbReference type="NCBI Taxonomy" id="938273"/>
    <lineage>
        <taxon>unclassified sequences</taxon>
        <taxon>metagenomes</taxon>
        <taxon>ecological metagenomes</taxon>
    </lineage>
</organism>
<keyword evidence="4" id="KW-0378">Hydrolase</keyword>
<dbReference type="Pfam" id="PF01991">
    <property type="entry name" value="vATP-synt_E"/>
    <property type="match status" value="1"/>
</dbReference>
<keyword evidence="3" id="KW-0406">Ion transport</keyword>
<accession>A0A0W8F3M9</accession>
<keyword evidence="2" id="KW-0813">Transport</keyword>
<gene>
    <name evidence="4" type="ORF">ASZ90_014864</name>
</gene>
<dbReference type="Gene3D" id="1.20.5.620">
    <property type="entry name" value="F1F0 ATP synthase subunit B, membrane domain"/>
    <property type="match status" value="1"/>
</dbReference>
<dbReference type="Gene3D" id="3.30.2320.30">
    <property type="entry name" value="ATP synthase, E subunit, C-terminal"/>
    <property type="match status" value="1"/>
</dbReference>
<evidence type="ECO:0000313" key="4">
    <source>
        <dbReference type="EMBL" id="KUG15508.1"/>
    </source>
</evidence>
<evidence type="ECO:0000256" key="1">
    <source>
        <dbReference type="ARBA" id="ARBA00005901"/>
    </source>
</evidence>
<proteinExistence type="inferred from homology"/>
<dbReference type="GO" id="GO:0016787">
    <property type="term" value="F:hydrolase activity"/>
    <property type="evidence" value="ECO:0007669"/>
    <property type="project" value="UniProtKB-KW"/>
</dbReference>
<evidence type="ECO:0000256" key="2">
    <source>
        <dbReference type="ARBA" id="ARBA00022448"/>
    </source>
</evidence>
<dbReference type="GO" id="GO:0033178">
    <property type="term" value="C:proton-transporting two-sector ATPase complex, catalytic domain"/>
    <property type="evidence" value="ECO:0007669"/>
    <property type="project" value="InterPro"/>
</dbReference>
<dbReference type="AlphaFoldDB" id="A0A0W8F3M9"/>
<dbReference type="InterPro" id="IPR038495">
    <property type="entry name" value="ATPase_E_C"/>
</dbReference>
<comment type="caution">
    <text evidence="4">The sequence shown here is derived from an EMBL/GenBank/DDBJ whole genome shotgun (WGS) entry which is preliminary data.</text>
</comment>
<comment type="similarity">
    <text evidence="1">Belongs to the V-ATPase E subunit family.</text>
</comment>
<name>A0A0W8F3M9_9ZZZZ</name>
<dbReference type="EC" id="3.6.3.14" evidence="4"/>
<dbReference type="SUPFAM" id="SSF160527">
    <property type="entry name" value="V-type ATPase subunit E-like"/>
    <property type="match status" value="1"/>
</dbReference>
<sequence>MAIDDLIKAVEASGQERIHEILERSKAEADEIIREAQAKDLPIKKRFMEDATQSVAIQRNKLLSSAREESRMEIITGKNDIFEKVFEEAVRNLGSIREHPRYREILKVLLCEALQDLGSDGVVLHIDKRDEAFLRDILNDLKQSHEMVTDITSTGGLNVSSRDERFIVFNTLESRLKKVKEIYRPEIFSVLFGD</sequence>
<reference evidence="4" key="1">
    <citation type="journal article" date="2015" name="Proc. Natl. Acad. Sci. U.S.A.">
        <title>Networks of energetic and metabolic interactions define dynamics in microbial communities.</title>
        <authorList>
            <person name="Embree M."/>
            <person name="Liu J.K."/>
            <person name="Al-Bassam M.M."/>
            <person name="Zengler K."/>
        </authorList>
    </citation>
    <scope>NUCLEOTIDE SEQUENCE</scope>
</reference>
<dbReference type="EMBL" id="LNQE01001553">
    <property type="protein sequence ID" value="KUG15508.1"/>
    <property type="molecule type" value="Genomic_DNA"/>
</dbReference>